<comment type="similarity">
    <text evidence="1">Belongs to the RelE toxin family.</text>
</comment>
<keyword evidence="2" id="KW-1277">Toxin-antitoxin system</keyword>
<organism evidence="3 4">
    <name type="scientific">Sphingomonas floccifaciens</name>
    <dbReference type="NCBI Taxonomy" id="1844115"/>
    <lineage>
        <taxon>Bacteria</taxon>
        <taxon>Pseudomonadati</taxon>
        <taxon>Pseudomonadota</taxon>
        <taxon>Alphaproteobacteria</taxon>
        <taxon>Sphingomonadales</taxon>
        <taxon>Sphingomonadaceae</taxon>
        <taxon>Sphingomonas</taxon>
    </lineage>
</organism>
<dbReference type="NCBIfam" id="TIGR02385">
    <property type="entry name" value="RelE_StbE"/>
    <property type="match status" value="1"/>
</dbReference>
<dbReference type="Pfam" id="PF05016">
    <property type="entry name" value="ParE_toxin"/>
    <property type="match status" value="1"/>
</dbReference>
<gene>
    <name evidence="3" type="ORF">ACFSC3_08900</name>
</gene>
<accession>A0ABW4NDT9</accession>
<proteinExistence type="inferred from homology"/>
<dbReference type="Gene3D" id="3.30.2310.20">
    <property type="entry name" value="RelE-like"/>
    <property type="match status" value="1"/>
</dbReference>
<dbReference type="PANTHER" id="PTHR33755:SF6">
    <property type="entry name" value="PLASMID STABILIZATION SYSTEM PROTEIN"/>
    <property type="match status" value="1"/>
</dbReference>
<dbReference type="InterPro" id="IPR035093">
    <property type="entry name" value="RelE/ParE_toxin_dom_sf"/>
</dbReference>
<dbReference type="SUPFAM" id="SSF143011">
    <property type="entry name" value="RelE-like"/>
    <property type="match status" value="1"/>
</dbReference>
<evidence type="ECO:0000313" key="4">
    <source>
        <dbReference type="Proteomes" id="UP001597283"/>
    </source>
</evidence>
<evidence type="ECO:0000313" key="3">
    <source>
        <dbReference type="EMBL" id="MFD1787689.1"/>
    </source>
</evidence>
<keyword evidence="4" id="KW-1185">Reference proteome</keyword>
<dbReference type="InterPro" id="IPR051803">
    <property type="entry name" value="TA_system_RelE-like_toxin"/>
</dbReference>
<dbReference type="EMBL" id="JBHUFC010000003">
    <property type="protein sequence ID" value="MFD1787689.1"/>
    <property type="molecule type" value="Genomic_DNA"/>
</dbReference>
<evidence type="ECO:0000256" key="2">
    <source>
        <dbReference type="ARBA" id="ARBA00022649"/>
    </source>
</evidence>
<reference evidence="4" key="1">
    <citation type="journal article" date="2019" name="Int. J. Syst. Evol. Microbiol.">
        <title>The Global Catalogue of Microorganisms (GCM) 10K type strain sequencing project: providing services to taxonomists for standard genome sequencing and annotation.</title>
        <authorList>
            <consortium name="The Broad Institute Genomics Platform"/>
            <consortium name="The Broad Institute Genome Sequencing Center for Infectious Disease"/>
            <person name="Wu L."/>
            <person name="Ma J."/>
        </authorList>
    </citation>
    <scope>NUCLEOTIDE SEQUENCE [LARGE SCALE GENOMIC DNA]</scope>
    <source>
        <strain evidence="4">Q85</strain>
    </source>
</reference>
<dbReference type="Proteomes" id="UP001597283">
    <property type="component" value="Unassembled WGS sequence"/>
</dbReference>
<dbReference type="InterPro" id="IPR007712">
    <property type="entry name" value="RelE/ParE_toxin"/>
</dbReference>
<evidence type="ECO:0000256" key="1">
    <source>
        <dbReference type="ARBA" id="ARBA00006226"/>
    </source>
</evidence>
<protein>
    <submittedName>
        <fullName evidence="3">Type II toxin-antitoxin system RelE/ParE family toxin</fullName>
    </submittedName>
</protein>
<comment type="caution">
    <text evidence="3">The sequence shown here is derived from an EMBL/GenBank/DDBJ whole genome shotgun (WGS) entry which is preliminary data.</text>
</comment>
<name>A0ABW4NDT9_9SPHN</name>
<dbReference type="RefSeq" id="WP_380940055.1">
    <property type="nucleotide sequence ID" value="NZ_JBHUFC010000003.1"/>
</dbReference>
<sequence>MKIVWTPQAVADREAIWAYVTEHDPAAASRLDQRFSTAVASLIDFPLRGHPGEVPGTRELTPHRNYRLVYEVVEETVWILVLIHSARLWPPLSSDSN</sequence>
<dbReference type="PANTHER" id="PTHR33755">
    <property type="entry name" value="TOXIN PARE1-RELATED"/>
    <property type="match status" value="1"/>
</dbReference>